<evidence type="ECO:0000313" key="2">
    <source>
        <dbReference type="Proteomes" id="UP001597338"/>
    </source>
</evidence>
<sequence>MTREQLLKMILETARVVAEEPGRPAGTARHHALALALDAAAEQDRALGIVIAAARWTDGHGSPGAGECLAMLREAVARTADPR</sequence>
<keyword evidence="2" id="KW-1185">Reference proteome</keyword>
<organism evidence="1 2">
    <name type="scientific">Promicromonospora aerolata</name>
    <dbReference type="NCBI Taxonomy" id="195749"/>
    <lineage>
        <taxon>Bacteria</taxon>
        <taxon>Bacillati</taxon>
        <taxon>Actinomycetota</taxon>
        <taxon>Actinomycetes</taxon>
        <taxon>Micrococcales</taxon>
        <taxon>Promicromonosporaceae</taxon>
        <taxon>Promicromonospora</taxon>
    </lineage>
</organism>
<evidence type="ECO:0008006" key="3">
    <source>
        <dbReference type="Google" id="ProtNLM"/>
    </source>
</evidence>
<proteinExistence type="predicted"/>
<name>A0ABW4V007_9MICO</name>
<dbReference type="RefSeq" id="WP_377196095.1">
    <property type="nucleotide sequence ID" value="NZ_JBHUHF010000001.1"/>
</dbReference>
<reference evidence="2" key="1">
    <citation type="journal article" date="2019" name="Int. J. Syst. Evol. Microbiol.">
        <title>The Global Catalogue of Microorganisms (GCM) 10K type strain sequencing project: providing services to taxonomists for standard genome sequencing and annotation.</title>
        <authorList>
            <consortium name="The Broad Institute Genomics Platform"/>
            <consortium name="The Broad Institute Genome Sequencing Center for Infectious Disease"/>
            <person name="Wu L."/>
            <person name="Ma J."/>
        </authorList>
    </citation>
    <scope>NUCLEOTIDE SEQUENCE [LARGE SCALE GENOMIC DNA]</scope>
    <source>
        <strain evidence="2">CCM 7043</strain>
    </source>
</reference>
<dbReference type="EMBL" id="JBHUHF010000001">
    <property type="protein sequence ID" value="MFD2024121.1"/>
    <property type="molecule type" value="Genomic_DNA"/>
</dbReference>
<protein>
    <recommendedName>
        <fullName evidence="3">ANTAR domain-containing protein</fullName>
    </recommendedName>
</protein>
<gene>
    <name evidence="1" type="ORF">ACFSL2_01200</name>
</gene>
<comment type="caution">
    <text evidence="1">The sequence shown here is derived from an EMBL/GenBank/DDBJ whole genome shotgun (WGS) entry which is preliminary data.</text>
</comment>
<dbReference type="Proteomes" id="UP001597338">
    <property type="component" value="Unassembled WGS sequence"/>
</dbReference>
<accession>A0ABW4V007</accession>
<evidence type="ECO:0000313" key="1">
    <source>
        <dbReference type="EMBL" id="MFD2024121.1"/>
    </source>
</evidence>